<dbReference type="OrthoDB" id="1700529at2759"/>
<dbReference type="EMBL" id="CM017326">
    <property type="protein sequence ID" value="KAE8077468.1"/>
    <property type="molecule type" value="Genomic_DNA"/>
</dbReference>
<dbReference type="AlphaFoldDB" id="A0A5N6RHC7"/>
<evidence type="ECO:0000313" key="2">
    <source>
        <dbReference type="EMBL" id="KAE8077468.1"/>
    </source>
</evidence>
<accession>A0A5N6RHC7</accession>
<organism evidence="2 3">
    <name type="scientific">Carpinus fangiana</name>
    <dbReference type="NCBI Taxonomy" id="176857"/>
    <lineage>
        <taxon>Eukaryota</taxon>
        <taxon>Viridiplantae</taxon>
        <taxon>Streptophyta</taxon>
        <taxon>Embryophyta</taxon>
        <taxon>Tracheophyta</taxon>
        <taxon>Spermatophyta</taxon>
        <taxon>Magnoliopsida</taxon>
        <taxon>eudicotyledons</taxon>
        <taxon>Gunneridae</taxon>
        <taxon>Pentapetalae</taxon>
        <taxon>rosids</taxon>
        <taxon>fabids</taxon>
        <taxon>Fagales</taxon>
        <taxon>Betulaceae</taxon>
        <taxon>Carpinus</taxon>
    </lineage>
</organism>
<dbReference type="PANTHER" id="PTHR35021:SF8">
    <property type="entry name" value="FIBER PROTEIN FB17"/>
    <property type="match status" value="1"/>
</dbReference>
<dbReference type="Proteomes" id="UP000327013">
    <property type="component" value="Chromosome 6"/>
</dbReference>
<dbReference type="PANTHER" id="PTHR35021">
    <property type="match status" value="1"/>
</dbReference>
<gene>
    <name evidence="2" type="ORF">FH972_016029</name>
</gene>
<reference evidence="2 3" key="1">
    <citation type="submission" date="2019-06" db="EMBL/GenBank/DDBJ databases">
        <title>A chromosomal-level reference genome of Carpinus fangiana (Coryloideae, Betulaceae).</title>
        <authorList>
            <person name="Yang X."/>
            <person name="Wang Z."/>
            <person name="Zhang L."/>
            <person name="Hao G."/>
            <person name="Liu J."/>
            <person name="Yang Y."/>
        </authorList>
    </citation>
    <scope>NUCLEOTIDE SEQUENCE [LARGE SCALE GENOMIC DNA]</scope>
    <source>
        <strain evidence="2">Cfa_2016G</strain>
        <tissue evidence="2">Leaf</tissue>
    </source>
</reference>
<keyword evidence="1" id="KW-0175">Coiled coil</keyword>
<proteinExistence type="predicted"/>
<sequence>MKMRLTMNSIAMLVRKKGRIHYYPFISALNVIASLNGEYGDAELRNPLGQFGKVITKDAAKEMMQKKEKQLKPTTWYDVFQTLTEDEKKEKNLLRDRIKKTTKAQKIEAYDHEEILMFSNKAYTHFMKFLNHSKVSIDKFPFVWDLSSHTKEEEVVNVGDYMTTRKLAPILKHLLSNHEDIGAECTLSPKLKSLLFYTLCDCIDRMRNTMVVDITHDILQGWWRCLRILQFVGFKVDFVFGRLKRVTNAHFGLYVEKQVDNALDQLDRDIEAFTRKRERIKSAKSAKFSLNIEECLREGSLLGKGKAIASNLL</sequence>
<evidence type="ECO:0000256" key="1">
    <source>
        <dbReference type="SAM" id="Coils"/>
    </source>
</evidence>
<protein>
    <submittedName>
        <fullName evidence="2">Uncharacterized protein</fullName>
    </submittedName>
</protein>
<evidence type="ECO:0000313" key="3">
    <source>
        <dbReference type="Proteomes" id="UP000327013"/>
    </source>
</evidence>
<name>A0A5N6RHC7_9ROSI</name>
<keyword evidence="3" id="KW-1185">Reference proteome</keyword>
<feature type="coiled-coil region" evidence="1">
    <location>
        <begin position="256"/>
        <end position="283"/>
    </location>
</feature>